<keyword evidence="1" id="KW-0472">Membrane</keyword>
<evidence type="ECO:0000313" key="3">
    <source>
        <dbReference type="EMBL" id="ADZ71419.1"/>
    </source>
</evidence>
<dbReference type="RefSeq" id="WP_013653732.1">
    <property type="nucleotide sequence ID" value="NC_015259.1"/>
</dbReference>
<keyword evidence="1" id="KW-1133">Transmembrane helix</keyword>
<evidence type="ECO:0000256" key="1">
    <source>
        <dbReference type="SAM" id="Phobius"/>
    </source>
</evidence>
<protein>
    <recommendedName>
        <fullName evidence="5">Transmembrane protein</fullName>
    </recommendedName>
</protein>
<evidence type="ECO:0000256" key="2">
    <source>
        <dbReference type="SAM" id="SignalP"/>
    </source>
</evidence>
<dbReference type="KEGG" id="pgv:SL003B_2996"/>
<reference evidence="3 4" key="1">
    <citation type="journal article" date="2011" name="J. Bacteriol.">
        <title>Complete genome sequence of Polymorphum gilvum SL003B-26A1T, a crude oil-degrading bacterium from oil-polluted saline soil.</title>
        <authorList>
            <person name="Li S.G."/>
            <person name="Tang Y.Q."/>
            <person name="Nie Y."/>
            <person name="Cai M."/>
            <person name="Wu X.L."/>
        </authorList>
    </citation>
    <scope>NUCLEOTIDE SEQUENCE [LARGE SCALE GENOMIC DNA]</scope>
    <source>
        <strain evidence="4">LMG 25793 / CGMCC 1.9160 / SL003B-26A1</strain>
    </source>
</reference>
<feature type="transmembrane region" description="Helical" evidence="1">
    <location>
        <begin position="40"/>
        <end position="59"/>
    </location>
</feature>
<accession>F2IV88</accession>
<dbReference type="AlphaFoldDB" id="F2IV88"/>
<keyword evidence="2" id="KW-0732">Signal</keyword>
<keyword evidence="1" id="KW-0812">Transmembrane</keyword>
<evidence type="ECO:0000313" key="4">
    <source>
        <dbReference type="Proteomes" id="UP000008130"/>
    </source>
</evidence>
<evidence type="ECO:0008006" key="5">
    <source>
        <dbReference type="Google" id="ProtNLM"/>
    </source>
</evidence>
<dbReference type="PATRIC" id="fig|991905.3.peg.3076"/>
<dbReference type="STRING" id="991905.SL003B_2996"/>
<dbReference type="HOGENOM" id="CLU_170331_0_0_5"/>
<dbReference type="EMBL" id="CP002568">
    <property type="protein sequence ID" value="ADZ71419.1"/>
    <property type="molecule type" value="Genomic_DNA"/>
</dbReference>
<gene>
    <name evidence="3" type="ordered locus">SL003B_2996</name>
</gene>
<proteinExistence type="predicted"/>
<feature type="signal peptide" evidence="2">
    <location>
        <begin position="1"/>
        <end position="19"/>
    </location>
</feature>
<keyword evidence="4" id="KW-1185">Reference proteome</keyword>
<dbReference type="Proteomes" id="UP000008130">
    <property type="component" value="Chromosome"/>
</dbReference>
<name>F2IV88_POLGS</name>
<feature type="chain" id="PRO_5003283815" description="Transmembrane protein" evidence="2">
    <location>
        <begin position="20"/>
        <end position="114"/>
    </location>
</feature>
<dbReference type="eggNOG" id="ENOG503170N">
    <property type="taxonomic scope" value="Bacteria"/>
</dbReference>
<organism evidence="3 4">
    <name type="scientific">Polymorphum gilvum (strain LMG 25793 / CGMCC 1.9160 / SL003B-26A1)</name>
    <dbReference type="NCBI Taxonomy" id="991905"/>
    <lineage>
        <taxon>Bacteria</taxon>
        <taxon>Pseudomonadati</taxon>
        <taxon>Pseudomonadota</taxon>
        <taxon>Alphaproteobacteria</taxon>
        <taxon>Rhodobacterales</taxon>
        <taxon>Paracoccaceae</taxon>
        <taxon>Polymorphum</taxon>
    </lineage>
</organism>
<sequence>MLRKAARTALAVAVVSATALTVTGHEAEAGGRHHRHDGGAIAAGAIIGLAAGAIIGSAASQPYYAPPPVYYAPGPAYGPAYYGPPMPHCVLSPVHRWDPYYGQYVVVGQQEVCN</sequence>